<accession>A0A6A6DF20</accession>
<dbReference type="AlphaFoldDB" id="A0A6A6DF20"/>
<dbReference type="SUPFAM" id="SSF53649">
    <property type="entry name" value="Alkaline phosphatase-like"/>
    <property type="match status" value="1"/>
</dbReference>
<feature type="signal peptide" evidence="2">
    <location>
        <begin position="1"/>
        <end position="25"/>
    </location>
</feature>
<dbReference type="OrthoDB" id="96314at2759"/>
<evidence type="ECO:0000313" key="4">
    <source>
        <dbReference type="EMBL" id="KAF2177745.1"/>
    </source>
</evidence>
<protein>
    <submittedName>
        <fullName evidence="4">Arylsulfatase</fullName>
    </submittedName>
</protein>
<evidence type="ECO:0000313" key="5">
    <source>
        <dbReference type="Proteomes" id="UP000800200"/>
    </source>
</evidence>
<feature type="domain" description="Sulfatase N-terminal" evidence="3">
    <location>
        <begin position="32"/>
        <end position="371"/>
    </location>
</feature>
<dbReference type="Proteomes" id="UP000800200">
    <property type="component" value="Unassembled WGS sequence"/>
</dbReference>
<dbReference type="GO" id="GO:0008449">
    <property type="term" value="F:N-acetylglucosamine-6-sulfatase activity"/>
    <property type="evidence" value="ECO:0007669"/>
    <property type="project" value="TreeGrafter"/>
</dbReference>
<reference evidence="4" key="1">
    <citation type="journal article" date="2020" name="Stud. Mycol.">
        <title>101 Dothideomycetes genomes: a test case for predicting lifestyles and emergence of pathogens.</title>
        <authorList>
            <person name="Haridas S."/>
            <person name="Albert R."/>
            <person name="Binder M."/>
            <person name="Bloem J."/>
            <person name="Labutti K."/>
            <person name="Salamov A."/>
            <person name="Andreopoulos B."/>
            <person name="Baker S."/>
            <person name="Barry K."/>
            <person name="Bills G."/>
            <person name="Bluhm B."/>
            <person name="Cannon C."/>
            <person name="Castanera R."/>
            <person name="Culley D."/>
            <person name="Daum C."/>
            <person name="Ezra D."/>
            <person name="Gonzalez J."/>
            <person name="Henrissat B."/>
            <person name="Kuo A."/>
            <person name="Liang C."/>
            <person name="Lipzen A."/>
            <person name="Lutzoni F."/>
            <person name="Magnuson J."/>
            <person name="Mondo S."/>
            <person name="Nolan M."/>
            <person name="Ohm R."/>
            <person name="Pangilinan J."/>
            <person name="Park H.-J."/>
            <person name="Ramirez L."/>
            <person name="Alfaro M."/>
            <person name="Sun H."/>
            <person name="Tritt A."/>
            <person name="Yoshinaga Y."/>
            <person name="Zwiers L.-H."/>
            <person name="Turgeon B."/>
            <person name="Goodwin S."/>
            <person name="Spatafora J."/>
            <person name="Crous P."/>
            <person name="Grigoriev I."/>
        </authorList>
    </citation>
    <scope>NUCLEOTIDE SEQUENCE</scope>
    <source>
        <strain evidence="4">CBS 207.26</strain>
    </source>
</reference>
<sequence length="645" mass="72970">MRESALVPTLAIALASLGVMGGCSPAPSKPANIIMIMTDDQDRRLGSTDYQYVLQREMKAKGTEFVNHYATTANCCPSRTSVFRGQMVHNTNVTHVNAPGGNYDKFVISGQDTDYLPFWMGQAGYRVEYIGKFLNGYSQKNYNITPKGWDHIDALIDPYTYVFNTPVMSMNGQRPVYYEGYHQSDVIRAKALDRIQYLTSQEKPFYLTIAPSSPHVQNDKYQPIPLSRHAHDFENVTAPRSRNWNPADRYQHQKGSWLATLPLMNESVQAFADHTFRQRIRALEGVDEIIEDVINLLDTKRVLHNTYVIFTTDNGYHIGNHRIPAGKALFYAEDTNLPFVVRGPGVPAGVVSKAPGAHLDLAPTFLDIAGMTEDQRPLFLDGQSLLHQWHHPESSAGESSGGNAKETLNVEFWGMCIIEAPNGVELGLPFMNNSYKTLRIVGEDESWLYSRWCTGQTELYNTAKDPYELDNLAINPPGDIARLIDRLNTILLVTKSCSKGTCRQPWTLLQPGSQPSEILSLKQAMNSKYDNFFAKFPKVSFKECLQIQDIENEMPYFPPLPETGALGQQYRNNTDNYKSEGEGGMRYIESPDQYGSWEQRHVTMAEINRTAREVTDAEIYGDLTMEKRRRDLGLVENPEWMQWIG</sequence>
<dbReference type="PANTHER" id="PTHR43108">
    <property type="entry name" value="N-ACETYLGLUCOSAMINE-6-SULFATASE FAMILY MEMBER"/>
    <property type="match status" value="1"/>
</dbReference>
<dbReference type="InterPro" id="IPR000917">
    <property type="entry name" value="Sulfatase_N"/>
</dbReference>
<dbReference type="GO" id="GO:0005539">
    <property type="term" value="F:glycosaminoglycan binding"/>
    <property type="evidence" value="ECO:0007669"/>
    <property type="project" value="TreeGrafter"/>
</dbReference>
<dbReference type="Gene3D" id="3.40.720.10">
    <property type="entry name" value="Alkaline Phosphatase, subunit A"/>
    <property type="match status" value="1"/>
</dbReference>
<dbReference type="CDD" id="cd16147">
    <property type="entry name" value="G6S"/>
    <property type="match status" value="1"/>
</dbReference>
<dbReference type="Pfam" id="PF00884">
    <property type="entry name" value="Sulfatase"/>
    <property type="match status" value="1"/>
</dbReference>
<name>A0A6A6DF20_9PEZI</name>
<keyword evidence="5" id="KW-1185">Reference proteome</keyword>
<feature type="chain" id="PRO_5025683064" evidence="2">
    <location>
        <begin position="26"/>
        <end position="645"/>
    </location>
</feature>
<evidence type="ECO:0000256" key="2">
    <source>
        <dbReference type="SAM" id="SignalP"/>
    </source>
</evidence>
<dbReference type="EMBL" id="ML994684">
    <property type="protein sequence ID" value="KAF2177745.1"/>
    <property type="molecule type" value="Genomic_DNA"/>
</dbReference>
<evidence type="ECO:0000256" key="1">
    <source>
        <dbReference type="ARBA" id="ARBA00008779"/>
    </source>
</evidence>
<keyword evidence="2" id="KW-0732">Signal</keyword>
<proteinExistence type="inferred from homology"/>
<dbReference type="InterPro" id="IPR017850">
    <property type="entry name" value="Alkaline_phosphatase_core_sf"/>
</dbReference>
<organism evidence="4 5">
    <name type="scientific">Zopfia rhizophila CBS 207.26</name>
    <dbReference type="NCBI Taxonomy" id="1314779"/>
    <lineage>
        <taxon>Eukaryota</taxon>
        <taxon>Fungi</taxon>
        <taxon>Dikarya</taxon>
        <taxon>Ascomycota</taxon>
        <taxon>Pezizomycotina</taxon>
        <taxon>Dothideomycetes</taxon>
        <taxon>Dothideomycetes incertae sedis</taxon>
        <taxon>Zopfiaceae</taxon>
        <taxon>Zopfia</taxon>
    </lineage>
</organism>
<gene>
    <name evidence="4" type="ORF">K469DRAFT_676720</name>
</gene>
<evidence type="ECO:0000259" key="3">
    <source>
        <dbReference type="Pfam" id="PF00884"/>
    </source>
</evidence>
<dbReference type="PROSITE" id="PS51257">
    <property type="entry name" value="PROKAR_LIPOPROTEIN"/>
    <property type="match status" value="1"/>
</dbReference>
<dbReference type="PANTHER" id="PTHR43108:SF8">
    <property type="entry name" value="SD21168P"/>
    <property type="match status" value="1"/>
</dbReference>
<comment type="similarity">
    <text evidence="1">Belongs to the sulfatase family.</text>
</comment>